<dbReference type="GO" id="GO:0043565">
    <property type="term" value="F:sequence-specific DNA binding"/>
    <property type="evidence" value="ECO:0007669"/>
    <property type="project" value="InterPro"/>
</dbReference>
<reference evidence="16 17" key="1">
    <citation type="journal article" date="2021" name="Elife">
        <title>Chloroplast acquisition without the gene transfer in kleptoplastic sea slugs, Plakobranchus ocellatus.</title>
        <authorList>
            <person name="Maeda T."/>
            <person name="Takahashi S."/>
            <person name="Yoshida T."/>
            <person name="Shimamura S."/>
            <person name="Takaki Y."/>
            <person name="Nagai Y."/>
            <person name="Toyoda A."/>
            <person name="Suzuki Y."/>
            <person name="Arimoto A."/>
            <person name="Ishii H."/>
            <person name="Satoh N."/>
            <person name="Nishiyama T."/>
            <person name="Hasebe M."/>
            <person name="Maruyama T."/>
            <person name="Minagawa J."/>
            <person name="Obokata J."/>
            <person name="Shigenobu S."/>
        </authorList>
    </citation>
    <scope>NUCLEOTIDE SEQUENCE [LARGE SCALE GENOMIC DNA]</scope>
</reference>
<comment type="caution">
    <text evidence="16">The sequence shown here is derived from an EMBL/GenBank/DDBJ whole genome shotgun (WGS) entry which is preliminary data.</text>
</comment>
<feature type="region of interest" description="Disordered" evidence="14">
    <location>
        <begin position="150"/>
        <end position="171"/>
    </location>
</feature>
<dbReference type="SMART" id="SM00692">
    <property type="entry name" value="DM3"/>
    <property type="match status" value="1"/>
</dbReference>
<evidence type="ECO:0000256" key="11">
    <source>
        <dbReference type="ARBA" id="ARBA00023306"/>
    </source>
</evidence>
<evidence type="ECO:0000256" key="9">
    <source>
        <dbReference type="ARBA" id="ARBA00023163"/>
    </source>
</evidence>
<evidence type="ECO:0000256" key="13">
    <source>
        <dbReference type="SAM" id="Coils"/>
    </source>
</evidence>
<evidence type="ECO:0000256" key="12">
    <source>
        <dbReference type="PROSITE-ProRule" id="PRU00309"/>
    </source>
</evidence>
<dbReference type="SUPFAM" id="SSF57716">
    <property type="entry name" value="Glucocorticoid receptor-like (DNA-binding domain)"/>
    <property type="match status" value="1"/>
</dbReference>
<dbReference type="EMBL" id="BMAT01007416">
    <property type="protein sequence ID" value="GFR63820.1"/>
    <property type="molecule type" value="Genomic_DNA"/>
</dbReference>
<evidence type="ECO:0000256" key="14">
    <source>
        <dbReference type="SAM" id="MobiDB-lite"/>
    </source>
</evidence>
<evidence type="ECO:0000256" key="5">
    <source>
        <dbReference type="ARBA" id="ARBA00022833"/>
    </source>
</evidence>
<evidence type="ECO:0000256" key="1">
    <source>
        <dbReference type="ARBA" id="ARBA00004642"/>
    </source>
</evidence>
<keyword evidence="10" id="KW-0539">Nucleus</keyword>
<evidence type="ECO:0000256" key="7">
    <source>
        <dbReference type="ARBA" id="ARBA00023054"/>
    </source>
</evidence>
<protein>
    <submittedName>
        <fullName evidence="16">THAP domain-containing protein 1</fullName>
    </submittedName>
</protein>
<keyword evidence="11" id="KW-0131">Cell cycle</keyword>
<dbReference type="PROSITE" id="PS50950">
    <property type="entry name" value="ZF_THAP"/>
    <property type="match status" value="1"/>
</dbReference>
<dbReference type="InterPro" id="IPR006612">
    <property type="entry name" value="THAP_Znf"/>
</dbReference>
<dbReference type="SMART" id="SM00980">
    <property type="entry name" value="THAP"/>
    <property type="match status" value="1"/>
</dbReference>
<evidence type="ECO:0000256" key="4">
    <source>
        <dbReference type="ARBA" id="ARBA00022771"/>
    </source>
</evidence>
<dbReference type="GO" id="GO:0005654">
    <property type="term" value="C:nucleoplasm"/>
    <property type="evidence" value="ECO:0007669"/>
    <property type="project" value="UniProtKB-SubCell"/>
</dbReference>
<comment type="similarity">
    <text evidence="2">Belongs to the THAP1 family.</text>
</comment>
<sequence>MLLVQEVPSSICRVWSCFIMVNNLEIMAQLGYGSTGSAYCRALGCPNKGAKIDVSGIKQDDITFYRFPRSRPEVYEKWVKAVGIKDFQPGCYWSLCNRHFTPDCFGEGNSQQRMLKPMAVPTLFQLPPLNLMHQVDTSAPYLQPRVFLRRVDDPEPPPKPSPPEEEAEKETEDIAMDVTMHDHRYMKVDRDPEWEIARFKKLLEELKDKVMSSSQRVKSLKISVSALKYQFQLEQENVNNTDQSR</sequence>
<keyword evidence="6" id="KW-0805">Transcription regulation</keyword>
<evidence type="ECO:0000313" key="17">
    <source>
        <dbReference type="Proteomes" id="UP000762676"/>
    </source>
</evidence>
<keyword evidence="8 12" id="KW-0238">DNA-binding</keyword>
<dbReference type="GO" id="GO:0008270">
    <property type="term" value="F:zinc ion binding"/>
    <property type="evidence" value="ECO:0007669"/>
    <property type="project" value="UniProtKB-KW"/>
</dbReference>
<feature type="coiled-coil region" evidence="13">
    <location>
        <begin position="196"/>
        <end position="223"/>
    </location>
</feature>
<keyword evidence="3" id="KW-0479">Metal-binding</keyword>
<evidence type="ECO:0000256" key="6">
    <source>
        <dbReference type="ARBA" id="ARBA00023015"/>
    </source>
</evidence>
<organism evidence="16 17">
    <name type="scientific">Elysia marginata</name>
    <dbReference type="NCBI Taxonomy" id="1093978"/>
    <lineage>
        <taxon>Eukaryota</taxon>
        <taxon>Metazoa</taxon>
        <taxon>Spiralia</taxon>
        <taxon>Lophotrochozoa</taxon>
        <taxon>Mollusca</taxon>
        <taxon>Gastropoda</taxon>
        <taxon>Heterobranchia</taxon>
        <taxon>Euthyneura</taxon>
        <taxon>Panpulmonata</taxon>
        <taxon>Sacoglossa</taxon>
        <taxon>Placobranchoidea</taxon>
        <taxon>Plakobranchidae</taxon>
        <taxon>Elysia</taxon>
    </lineage>
</organism>
<dbReference type="AlphaFoldDB" id="A0AAV4ET76"/>
<evidence type="ECO:0000256" key="2">
    <source>
        <dbReference type="ARBA" id="ARBA00006177"/>
    </source>
</evidence>
<dbReference type="PANTHER" id="PTHR46600:SF1">
    <property type="entry name" value="THAP DOMAIN-CONTAINING PROTEIN 1"/>
    <property type="match status" value="1"/>
</dbReference>
<evidence type="ECO:0000256" key="3">
    <source>
        <dbReference type="ARBA" id="ARBA00022723"/>
    </source>
</evidence>
<keyword evidence="17" id="KW-1185">Reference proteome</keyword>
<gene>
    <name evidence="16" type="ORF">ElyMa_003615800</name>
</gene>
<evidence type="ECO:0000259" key="15">
    <source>
        <dbReference type="PROSITE" id="PS50950"/>
    </source>
</evidence>
<dbReference type="PANTHER" id="PTHR46600">
    <property type="entry name" value="THAP DOMAIN-CONTAINING"/>
    <property type="match status" value="1"/>
</dbReference>
<proteinExistence type="inferred from homology"/>
<feature type="domain" description="THAP-type" evidence="15">
    <location>
        <begin position="36"/>
        <end position="124"/>
    </location>
</feature>
<dbReference type="Proteomes" id="UP000762676">
    <property type="component" value="Unassembled WGS sequence"/>
</dbReference>
<evidence type="ECO:0000313" key="16">
    <source>
        <dbReference type="EMBL" id="GFR63820.1"/>
    </source>
</evidence>
<accession>A0AAV4ET76</accession>
<keyword evidence="5" id="KW-0862">Zinc</keyword>
<evidence type="ECO:0000256" key="10">
    <source>
        <dbReference type="ARBA" id="ARBA00023242"/>
    </source>
</evidence>
<dbReference type="InterPro" id="IPR026516">
    <property type="entry name" value="THAP1/10"/>
</dbReference>
<keyword evidence="9" id="KW-0804">Transcription</keyword>
<keyword evidence="7 13" id="KW-0175">Coiled coil</keyword>
<comment type="subcellular location">
    <subcellularLocation>
        <location evidence="1">Nucleus</location>
        <location evidence="1">Nucleoplasm</location>
    </subcellularLocation>
</comment>
<evidence type="ECO:0000256" key="8">
    <source>
        <dbReference type="ARBA" id="ARBA00023125"/>
    </source>
</evidence>
<keyword evidence="4 12" id="KW-0863">Zinc-finger</keyword>
<dbReference type="Pfam" id="PF05485">
    <property type="entry name" value="THAP"/>
    <property type="match status" value="1"/>
</dbReference>
<name>A0AAV4ET76_9GAST</name>